<evidence type="ECO:0000256" key="6">
    <source>
        <dbReference type="ARBA" id="ARBA00022485"/>
    </source>
</evidence>
<evidence type="ECO:0000259" key="14">
    <source>
        <dbReference type="Pfam" id="PF03315"/>
    </source>
</evidence>
<evidence type="ECO:0000259" key="13">
    <source>
        <dbReference type="Pfam" id="PF03313"/>
    </source>
</evidence>
<dbReference type="EMBL" id="CP017634">
    <property type="protein sequence ID" value="ATW27700.1"/>
    <property type="molecule type" value="Genomic_DNA"/>
</dbReference>
<dbReference type="InterPro" id="IPR051318">
    <property type="entry name" value="Fe-S_L-Ser"/>
</dbReference>
<evidence type="ECO:0000256" key="3">
    <source>
        <dbReference type="ARBA" id="ARBA00008636"/>
    </source>
</evidence>
<keyword evidence="6" id="KW-0004">4Fe-4S</keyword>
<accession>A0A3G1KZ76</accession>
<dbReference type="Pfam" id="PF03313">
    <property type="entry name" value="SDH_alpha"/>
    <property type="match status" value="1"/>
</dbReference>
<keyword evidence="16" id="KW-1185">Reference proteome</keyword>
<evidence type="ECO:0000256" key="2">
    <source>
        <dbReference type="ARBA" id="ARBA00004742"/>
    </source>
</evidence>
<gene>
    <name evidence="15" type="ORF">DCMF_25725</name>
</gene>
<dbReference type="PANTHER" id="PTHR30182:SF1">
    <property type="entry name" value="L-SERINE DEHYDRATASE 1"/>
    <property type="match status" value="1"/>
</dbReference>
<keyword evidence="9" id="KW-0411">Iron-sulfur</keyword>
<dbReference type="GO" id="GO:0051539">
    <property type="term" value="F:4 iron, 4 sulfur cluster binding"/>
    <property type="evidence" value="ECO:0007669"/>
    <property type="project" value="UniProtKB-KW"/>
</dbReference>
<proteinExistence type="inferred from homology"/>
<dbReference type="InterPro" id="IPR005130">
    <property type="entry name" value="Ser_deHydtase-like_asu"/>
</dbReference>
<feature type="domain" description="Serine dehydratase beta chain" evidence="14">
    <location>
        <begin position="15"/>
        <end position="86"/>
    </location>
</feature>
<dbReference type="AlphaFoldDB" id="A0A3G1KZ76"/>
<evidence type="ECO:0000256" key="12">
    <source>
        <dbReference type="ARBA" id="ARBA00049406"/>
    </source>
</evidence>
<comment type="cofactor">
    <cofactor evidence="1">
        <name>[4Fe-4S] cluster</name>
        <dbReference type="ChEBI" id="CHEBI:49883"/>
    </cofactor>
</comment>
<name>A0A3G1KZ76_FORW1</name>
<dbReference type="OrthoDB" id="9805537at2"/>
<dbReference type="PANTHER" id="PTHR30182">
    <property type="entry name" value="L-SERINE DEHYDRATASE"/>
    <property type="match status" value="1"/>
</dbReference>
<keyword evidence="8" id="KW-0408">Iron</keyword>
<dbReference type="KEGG" id="fwa:DCMF_25725"/>
<dbReference type="Gene3D" id="3.30.1330.90">
    <property type="entry name" value="D-3-phosphoglycerate dehydrogenase, domain 3"/>
    <property type="match status" value="1"/>
</dbReference>
<dbReference type="InterPro" id="IPR005131">
    <property type="entry name" value="Ser_deHydtase_bsu"/>
</dbReference>
<dbReference type="Pfam" id="PF03315">
    <property type="entry name" value="SDH_beta"/>
    <property type="match status" value="1"/>
</dbReference>
<sequence>MHQPASIFNDVIGPVMIGPSSSHTAASVRIGQVIRNMMGGQVRKAVFEFSAQGSLATTYQGQGSAFGLAAGILGLAPDDPRVVDALTMAKSAGVEIEFLITDEPCDHPNIYKATMWDDHGACLRAEMASVGGGMIEVRKIEDIPVLLGGGYYETIFLLGNLSAARAGKIYADAAALMASSGLSYDEISLHHNEKGDYLFNIKSSVPLPAKAGSLMISAGKRLDISPVLPVLSQKEYKGLFNTGEEMLAVAAAEHLSPWELAVKYECLRGGIPPEEVLKKMAGIVRVIRRTMDASEQEQNEYADRILGRQAYKLESAKLLEGATMNEVVKRITLMMEAKSSMKVIVAAPTAGSCGVVSGTLFGVASVIHAGEEALVKAMLVAGLIGIIIAEHATFAGEVGGCQAECGSASGMAAAGVVQLMGGTVAQALDAASMALQNVLGMVCDPVADRVEVPCLGKNVMCGCNALAMANLAMAGFDQVIPLDETIQAMAQVGKMIPMELSCTGKAGLSVLKTSREIWHRLND</sequence>
<dbReference type="SUPFAM" id="SSF143548">
    <property type="entry name" value="Serine metabolism enzymes domain"/>
    <property type="match status" value="1"/>
</dbReference>
<evidence type="ECO:0000256" key="8">
    <source>
        <dbReference type="ARBA" id="ARBA00023004"/>
    </source>
</evidence>
<evidence type="ECO:0000256" key="11">
    <source>
        <dbReference type="ARBA" id="ARBA00041766"/>
    </source>
</evidence>
<evidence type="ECO:0000256" key="1">
    <source>
        <dbReference type="ARBA" id="ARBA00001966"/>
    </source>
</evidence>
<dbReference type="InterPro" id="IPR029009">
    <property type="entry name" value="ASB_dom_sf"/>
</dbReference>
<comment type="similarity">
    <text evidence="3">Belongs to the iron-sulfur dependent L-serine dehydratase family.</text>
</comment>
<reference evidence="15 16" key="1">
    <citation type="submission" date="2016-10" db="EMBL/GenBank/DDBJ databases">
        <title>Complete Genome Sequence of Peptococcaceae strain DCMF.</title>
        <authorList>
            <person name="Edwards R.J."/>
            <person name="Holland S.I."/>
            <person name="Deshpande N.P."/>
            <person name="Wong Y.K."/>
            <person name="Ertan H."/>
            <person name="Manefield M."/>
            <person name="Russell T.L."/>
            <person name="Lee M.J."/>
        </authorList>
    </citation>
    <scope>NUCLEOTIDE SEQUENCE [LARGE SCALE GENOMIC DNA]</scope>
    <source>
        <strain evidence="15 16">DCMF</strain>
    </source>
</reference>
<evidence type="ECO:0000256" key="10">
    <source>
        <dbReference type="ARBA" id="ARBA00023239"/>
    </source>
</evidence>
<comment type="catalytic activity">
    <reaction evidence="12">
        <text>L-serine = pyruvate + NH4(+)</text>
        <dbReference type="Rhea" id="RHEA:19169"/>
        <dbReference type="ChEBI" id="CHEBI:15361"/>
        <dbReference type="ChEBI" id="CHEBI:28938"/>
        <dbReference type="ChEBI" id="CHEBI:33384"/>
        <dbReference type="EC" id="4.3.1.17"/>
    </reaction>
</comment>
<evidence type="ECO:0000313" key="16">
    <source>
        <dbReference type="Proteomes" id="UP000323521"/>
    </source>
</evidence>
<comment type="pathway">
    <text evidence="2">Carbohydrate biosynthesis; gluconeogenesis.</text>
</comment>
<keyword evidence="5" id="KW-0312">Gluconeogenesis</keyword>
<dbReference type="EC" id="4.3.1.17" evidence="4"/>
<protein>
    <recommendedName>
        <fullName evidence="4">L-serine ammonia-lyase</fullName>
        <ecNumber evidence="4">4.3.1.17</ecNumber>
    </recommendedName>
    <alternativeName>
        <fullName evidence="11">L-serine deaminase</fullName>
    </alternativeName>
</protein>
<evidence type="ECO:0000313" key="15">
    <source>
        <dbReference type="EMBL" id="ATW27700.1"/>
    </source>
</evidence>
<evidence type="ECO:0000256" key="9">
    <source>
        <dbReference type="ARBA" id="ARBA00023014"/>
    </source>
</evidence>
<dbReference type="Proteomes" id="UP000323521">
    <property type="component" value="Chromosome"/>
</dbReference>
<organism evidence="15 16">
    <name type="scientific">Formimonas warabiya</name>
    <dbReference type="NCBI Taxonomy" id="1761012"/>
    <lineage>
        <taxon>Bacteria</taxon>
        <taxon>Bacillati</taxon>
        <taxon>Bacillota</taxon>
        <taxon>Clostridia</taxon>
        <taxon>Eubacteriales</taxon>
        <taxon>Peptococcaceae</taxon>
        <taxon>Candidatus Formimonas</taxon>
    </lineage>
</organism>
<evidence type="ECO:0000256" key="4">
    <source>
        <dbReference type="ARBA" id="ARBA00012093"/>
    </source>
</evidence>
<dbReference type="RefSeq" id="WP_148137077.1">
    <property type="nucleotide sequence ID" value="NZ_CP017634.1"/>
</dbReference>
<feature type="domain" description="Serine dehydratase-like alpha subunit" evidence="13">
    <location>
        <begin position="255"/>
        <end position="508"/>
    </location>
</feature>
<evidence type="ECO:0000256" key="7">
    <source>
        <dbReference type="ARBA" id="ARBA00022723"/>
    </source>
</evidence>
<evidence type="ECO:0000256" key="5">
    <source>
        <dbReference type="ARBA" id="ARBA00022432"/>
    </source>
</evidence>
<keyword evidence="10" id="KW-0456">Lyase</keyword>
<dbReference type="GO" id="GO:0006094">
    <property type="term" value="P:gluconeogenesis"/>
    <property type="evidence" value="ECO:0007669"/>
    <property type="project" value="UniProtKB-KW"/>
</dbReference>
<dbReference type="GO" id="GO:0046872">
    <property type="term" value="F:metal ion binding"/>
    <property type="evidence" value="ECO:0007669"/>
    <property type="project" value="UniProtKB-KW"/>
</dbReference>
<keyword evidence="7" id="KW-0479">Metal-binding</keyword>
<dbReference type="GO" id="GO:0003941">
    <property type="term" value="F:L-serine ammonia-lyase activity"/>
    <property type="evidence" value="ECO:0007669"/>
    <property type="project" value="UniProtKB-EC"/>
</dbReference>